<dbReference type="EMBL" id="BMLW01000001">
    <property type="protein sequence ID" value="GGP07316.1"/>
    <property type="molecule type" value="Genomic_DNA"/>
</dbReference>
<sequence>MSLKDIIAQKRKEKSDLTKQLRKMRKEKASPEDLIRLENRVKKLTDLINRFKPSNTEPRYVDGLLINYKLYQRYIKKLKGFSIRHEILPDKLLIYYHDGSTRGKLELFDLSGPLEGLSDFPKGELSNGETKA</sequence>
<evidence type="ECO:0000256" key="1">
    <source>
        <dbReference type="SAM" id="MobiDB-lite"/>
    </source>
</evidence>
<evidence type="ECO:0000313" key="3">
    <source>
        <dbReference type="Proteomes" id="UP000641206"/>
    </source>
</evidence>
<name>A0ABQ2NPD3_9BACI</name>
<protein>
    <submittedName>
        <fullName evidence="2">Uncharacterized protein</fullName>
    </submittedName>
</protein>
<accession>A0ABQ2NPD3</accession>
<dbReference type="RefSeq" id="WP_188732761.1">
    <property type="nucleotide sequence ID" value="NZ_BMLW01000001.1"/>
</dbReference>
<comment type="caution">
    <text evidence="2">The sequence shown here is derived from an EMBL/GenBank/DDBJ whole genome shotgun (WGS) entry which is preliminary data.</text>
</comment>
<dbReference type="Proteomes" id="UP000641206">
    <property type="component" value="Unassembled WGS sequence"/>
</dbReference>
<evidence type="ECO:0000313" key="2">
    <source>
        <dbReference type="EMBL" id="GGP07316.1"/>
    </source>
</evidence>
<reference evidence="3" key="1">
    <citation type="journal article" date="2019" name="Int. J. Syst. Evol. Microbiol.">
        <title>The Global Catalogue of Microorganisms (GCM) 10K type strain sequencing project: providing services to taxonomists for standard genome sequencing and annotation.</title>
        <authorList>
            <consortium name="The Broad Institute Genomics Platform"/>
            <consortium name="The Broad Institute Genome Sequencing Center for Infectious Disease"/>
            <person name="Wu L."/>
            <person name="Ma J."/>
        </authorList>
    </citation>
    <scope>NUCLEOTIDE SEQUENCE [LARGE SCALE GENOMIC DNA]</scope>
    <source>
        <strain evidence="3">CGMCC 1.7693</strain>
    </source>
</reference>
<organism evidence="2 3">
    <name type="scientific">Oceanobacillus neutriphilus</name>
    <dbReference type="NCBI Taxonomy" id="531815"/>
    <lineage>
        <taxon>Bacteria</taxon>
        <taxon>Bacillati</taxon>
        <taxon>Bacillota</taxon>
        <taxon>Bacilli</taxon>
        <taxon>Bacillales</taxon>
        <taxon>Bacillaceae</taxon>
        <taxon>Oceanobacillus</taxon>
    </lineage>
</organism>
<feature type="region of interest" description="Disordered" evidence="1">
    <location>
        <begin position="8"/>
        <end position="30"/>
    </location>
</feature>
<keyword evidence="3" id="KW-1185">Reference proteome</keyword>
<proteinExistence type="predicted"/>
<feature type="compositionally biased region" description="Basic and acidic residues" evidence="1">
    <location>
        <begin position="8"/>
        <end position="19"/>
    </location>
</feature>
<gene>
    <name evidence="2" type="ORF">GCM10011346_02820</name>
</gene>